<keyword evidence="1" id="KW-0472">Membrane</keyword>
<sequence>MQASVTTLLFVAILAANWPFVSQRLVGVIRLKNKHFGWRFFELLVLFVAVGLLARVLEAQQMPVQPQHWQFYVATFALFLVFAFPGFVFRYFWKKRTS</sequence>
<keyword evidence="1" id="KW-1133">Transmembrane helix</keyword>
<gene>
    <name evidence="2" type="ORF">GKE73_05105</name>
</gene>
<keyword evidence="3" id="KW-1185">Reference proteome</keyword>
<protein>
    <submittedName>
        <fullName evidence="2">DUF2818 family protein</fullName>
    </submittedName>
</protein>
<evidence type="ECO:0000313" key="3">
    <source>
        <dbReference type="Proteomes" id="UP000446658"/>
    </source>
</evidence>
<evidence type="ECO:0000313" key="2">
    <source>
        <dbReference type="EMBL" id="MTD32842.1"/>
    </source>
</evidence>
<feature type="transmembrane region" description="Helical" evidence="1">
    <location>
        <begin position="38"/>
        <end position="57"/>
    </location>
</feature>
<dbReference type="InterPro" id="IPR016768">
    <property type="entry name" value="UCP019883"/>
</dbReference>
<accession>A0A844GAN3</accession>
<feature type="transmembrane region" description="Helical" evidence="1">
    <location>
        <begin position="69"/>
        <end position="93"/>
    </location>
</feature>
<dbReference type="PIRSF" id="PIRSF019883">
    <property type="entry name" value="UCP019883"/>
    <property type="match status" value="1"/>
</dbReference>
<dbReference type="Pfam" id="PF10993">
    <property type="entry name" value="DUF2818"/>
    <property type="match status" value="1"/>
</dbReference>
<dbReference type="AlphaFoldDB" id="A0A844GAN3"/>
<dbReference type="EMBL" id="WLYX01000001">
    <property type="protein sequence ID" value="MTD32842.1"/>
    <property type="molecule type" value="Genomic_DNA"/>
</dbReference>
<organism evidence="2 3">
    <name type="scientific">Paludibacterium denitrificans</name>
    <dbReference type="NCBI Taxonomy" id="2675226"/>
    <lineage>
        <taxon>Bacteria</taxon>
        <taxon>Pseudomonadati</taxon>
        <taxon>Pseudomonadota</taxon>
        <taxon>Betaproteobacteria</taxon>
        <taxon>Neisseriales</taxon>
        <taxon>Chromobacteriaceae</taxon>
        <taxon>Paludibacterium</taxon>
    </lineage>
</organism>
<comment type="caution">
    <text evidence="2">The sequence shown here is derived from an EMBL/GenBank/DDBJ whole genome shotgun (WGS) entry which is preliminary data.</text>
</comment>
<proteinExistence type="predicted"/>
<reference evidence="2 3" key="1">
    <citation type="submission" date="2019-11" db="EMBL/GenBank/DDBJ databases">
        <title>Draft genome sequence of Paludibacterium sp. dN18-1.</title>
        <authorList>
            <person name="Im W.-T."/>
        </authorList>
    </citation>
    <scope>NUCLEOTIDE SEQUENCE [LARGE SCALE GENOMIC DNA]</scope>
    <source>
        <strain evidence="3">dN 18-1</strain>
    </source>
</reference>
<dbReference type="RefSeq" id="WP_230369446.1">
    <property type="nucleotide sequence ID" value="NZ_WLYX01000001.1"/>
</dbReference>
<evidence type="ECO:0000256" key="1">
    <source>
        <dbReference type="SAM" id="Phobius"/>
    </source>
</evidence>
<name>A0A844GAN3_9NEIS</name>
<keyword evidence="1" id="KW-0812">Transmembrane</keyword>
<dbReference type="Proteomes" id="UP000446658">
    <property type="component" value="Unassembled WGS sequence"/>
</dbReference>